<keyword evidence="5" id="KW-0662">Pyridine nucleotide biosynthesis</keyword>
<dbReference type="Gene3D" id="3.90.1170.20">
    <property type="entry name" value="Quinolinate phosphoribosyl transferase, N-terminal domain"/>
    <property type="match status" value="1"/>
</dbReference>
<dbReference type="InterPro" id="IPR013785">
    <property type="entry name" value="Aldolase_TIM"/>
</dbReference>
<dbReference type="GO" id="GO:0005737">
    <property type="term" value="C:cytoplasm"/>
    <property type="evidence" value="ECO:0007669"/>
    <property type="project" value="TreeGrafter"/>
</dbReference>
<sequence length="273" mass="30608">MINIKKFVKNAIIEDNGRGDLFFDVAPKGKFTARAIAKDDGILAGELYAKALAKTEKFDCKFLKHDGDVLKKGDVIAKLEGKASILLSSERTFLNMLQHASGIATMANKFASKIEDLEVALLDTRKTRPQLRDFEKYASRIGGAINHRLGLDDCLMIKDTHMKTIPDLAEFIKKARKRISWVTKIEIECETFEQVKTAMEAGADIIMCDNMEPEQIKKVVKFRDEEHPHVLLEASGNINLDTVRDYALTGVDALSSGSIIHQATWLDFSMKFD</sequence>
<evidence type="ECO:0000256" key="1">
    <source>
        <dbReference type="ARBA" id="ARBA00003237"/>
    </source>
</evidence>
<evidence type="ECO:0000313" key="12">
    <source>
        <dbReference type="EMBL" id="RXK13349.1"/>
    </source>
</evidence>
<keyword evidence="13" id="KW-1185">Reference proteome</keyword>
<dbReference type="PANTHER" id="PTHR32179">
    <property type="entry name" value="NICOTINATE-NUCLEOTIDE PYROPHOSPHORYLASE [CARBOXYLATING]"/>
    <property type="match status" value="1"/>
</dbReference>
<keyword evidence="7 9" id="KW-0808">Transferase</keyword>
<protein>
    <recommendedName>
        <fullName evidence="4">nicotinate-nucleotide diphosphorylase (carboxylating)</fullName>
        <ecNumber evidence="4">2.4.2.19</ecNumber>
    </recommendedName>
    <alternativeName>
        <fullName evidence="8">Quinolinate phosphoribosyltransferase [decarboxylating]</fullName>
    </alternativeName>
</protein>
<dbReference type="InterPro" id="IPR027277">
    <property type="entry name" value="NadC/ModD"/>
</dbReference>
<dbReference type="NCBIfam" id="TIGR00078">
    <property type="entry name" value="nadC"/>
    <property type="match status" value="1"/>
</dbReference>
<evidence type="ECO:0000313" key="13">
    <source>
        <dbReference type="Proteomes" id="UP000289718"/>
    </source>
</evidence>
<evidence type="ECO:0000256" key="5">
    <source>
        <dbReference type="ARBA" id="ARBA00022642"/>
    </source>
</evidence>
<dbReference type="SUPFAM" id="SSF54675">
    <property type="entry name" value="Nicotinate/Quinolinate PRTase N-terminal domain-like"/>
    <property type="match status" value="1"/>
</dbReference>
<dbReference type="InterPro" id="IPR004393">
    <property type="entry name" value="NadC"/>
</dbReference>
<dbReference type="GO" id="GO:0004514">
    <property type="term" value="F:nicotinate-nucleotide diphosphorylase (carboxylating) activity"/>
    <property type="evidence" value="ECO:0007669"/>
    <property type="project" value="UniProtKB-EC"/>
</dbReference>
<evidence type="ECO:0000256" key="3">
    <source>
        <dbReference type="ARBA" id="ARBA00009400"/>
    </source>
</evidence>
<dbReference type="Pfam" id="PF02749">
    <property type="entry name" value="QRPTase_N"/>
    <property type="match status" value="1"/>
</dbReference>
<dbReference type="CDD" id="cd01572">
    <property type="entry name" value="QPRTase"/>
    <property type="match status" value="1"/>
</dbReference>
<evidence type="ECO:0000256" key="8">
    <source>
        <dbReference type="ARBA" id="ARBA00033102"/>
    </source>
</evidence>
<evidence type="ECO:0000259" key="10">
    <source>
        <dbReference type="Pfam" id="PF01729"/>
    </source>
</evidence>
<gene>
    <name evidence="12" type="ORF">CP965_05985</name>
</gene>
<dbReference type="SUPFAM" id="SSF51690">
    <property type="entry name" value="Nicotinate/Quinolinate PRTase C-terminal domain-like"/>
    <property type="match status" value="1"/>
</dbReference>
<evidence type="ECO:0000256" key="4">
    <source>
        <dbReference type="ARBA" id="ARBA00011944"/>
    </source>
</evidence>
<organism evidence="12 13">
    <name type="scientific">Halarcobacter mediterraneus</name>
    <dbReference type="NCBI Taxonomy" id="2023153"/>
    <lineage>
        <taxon>Bacteria</taxon>
        <taxon>Pseudomonadati</taxon>
        <taxon>Campylobacterota</taxon>
        <taxon>Epsilonproteobacteria</taxon>
        <taxon>Campylobacterales</taxon>
        <taxon>Arcobacteraceae</taxon>
        <taxon>Halarcobacter</taxon>
    </lineage>
</organism>
<comment type="function">
    <text evidence="1">Involved in the catabolism of quinolinic acid (QA).</text>
</comment>
<dbReference type="InterPro" id="IPR022412">
    <property type="entry name" value="Quinolinate_PRibosylTrfase_N"/>
</dbReference>
<dbReference type="PIRSF" id="PIRSF006250">
    <property type="entry name" value="NadC_ModD"/>
    <property type="match status" value="1"/>
</dbReference>
<keyword evidence="6 9" id="KW-0328">Glycosyltransferase</keyword>
<evidence type="ECO:0000256" key="6">
    <source>
        <dbReference type="ARBA" id="ARBA00022676"/>
    </source>
</evidence>
<dbReference type="FunFam" id="3.20.20.70:FF:000030">
    <property type="entry name" value="Nicotinate-nucleotide pyrophosphorylase, carboxylating"/>
    <property type="match status" value="1"/>
</dbReference>
<evidence type="ECO:0000259" key="11">
    <source>
        <dbReference type="Pfam" id="PF02749"/>
    </source>
</evidence>
<dbReference type="AlphaFoldDB" id="A0A4Q1AZX1"/>
<dbReference type="GO" id="GO:0009435">
    <property type="term" value="P:NAD+ biosynthetic process"/>
    <property type="evidence" value="ECO:0007669"/>
    <property type="project" value="UniProtKB-UniPathway"/>
</dbReference>
<evidence type="ECO:0000256" key="7">
    <source>
        <dbReference type="ARBA" id="ARBA00022679"/>
    </source>
</evidence>
<feature type="domain" description="Quinolinate phosphoribosyl transferase C-terminal" evidence="10">
    <location>
        <begin position="103"/>
        <end position="271"/>
    </location>
</feature>
<comment type="pathway">
    <text evidence="2">Cofactor biosynthesis; NAD(+) biosynthesis; nicotinate D-ribonucleotide from quinolinate: step 1/1.</text>
</comment>
<dbReference type="InterPro" id="IPR002638">
    <property type="entry name" value="Quinolinate_PRibosylTrfase_C"/>
</dbReference>
<evidence type="ECO:0000256" key="2">
    <source>
        <dbReference type="ARBA" id="ARBA00004893"/>
    </source>
</evidence>
<dbReference type="EMBL" id="NXIE01000002">
    <property type="protein sequence ID" value="RXK13349.1"/>
    <property type="molecule type" value="Genomic_DNA"/>
</dbReference>
<dbReference type="InterPro" id="IPR036068">
    <property type="entry name" value="Nicotinate_pribotase-like_C"/>
</dbReference>
<feature type="domain" description="Quinolinate phosphoribosyl transferase N-terminal" evidence="11">
    <location>
        <begin position="21"/>
        <end position="101"/>
    </location>
</feature>
<dbReference type="InterPro" id="IPR037128">
    <property type="entry name" value="Quinolinate_PRibosylTase_N_sf"/>
</dbReference>
<dbReference type="RefSeq" id="WP_129061171.1">
    <property type="nucleotide sequence ID" value="NZ_NXIE01000002.1"/>
</dbReference>
<comment type="caution">
    <text evidence="12">The sequence shown here is derived from an EMBL/GenBank/DDBJ whole genome shotgun (WGS) entry which is preliminary data.</text>
</comment>
<evidence type="ECO:0000256" key="9">
    <source>
        <dbReference type="PIRNR" id="PIRNR006250"/>
    </source>
</evidence>
<dbReference type="PANTHER" id="PTHR32179:SF3">
    <property type="entry name" value="NICOTINATE-NUCLEOTIDE PYROPHOSPHORYLASE [CARBOXYLATING]"/>
    <property type="match status" value="1"/>
</dbReference>
<comment type="similarity">
    <text evidence="3 9">Belongs to the NadC/ModD family.</text>
</comment>
<dbReference type="OrthoDB" id="9782546at2"/>
<name>A0A4Q1AZX1_9BACT</name>
<dbReference type="GO" id="GO:0034213">
    <property type="term" value="P:quinolinate catabolic process"/>
    <property type="evidence" value="ECO:0007669"/>
    <property type="project" value="TreeGrafter"/>
</dbReference>
<dbReference type="Gene3D" id="3.20.20.70">
    <property type="entry name" value="Aldolase class I"/>
    <property type="match status" value="1"/>
</dbReference>
<dbReference type="UniPathway" id="UPA00253">
    <property type="reaction ID" value="UER00331"/>
</dbReference>
<dbReference type="Proteomes" id="UP000289718">
    <property type="component" value="Unassembled WGS sequence"/>
</dbReference>
<dbReference type="Pfam" id="PF01729">
    <property type="entry name" value="QRPTase_C"/>
    <property type="match status" value="1"/>
</dbReference>
<accession>A0A4Q1AZX1</accession>
<reference evidence="12 13" key="1">
    <citation type="submission" date="2017-09" db="EMBL/GenBank/DDBJ databases">
        <title>Genomics of the genus Arcobacter.</title>
        <authorList>
            <person name="Perez-Cataluna A."/>
            <person name="Figueras M.J."/>
            <person name="Salas-Masso N."/>
        </authorList>
    </citation>
    <scope>NUCLEOTIDE SEQUENCE [LARGE SCALE GENOMIC DNA]</scope>
    <source>
        <strain evidence="12 13">F156-34</strain>
    </source>
</reference>
<dbReference type="EC" id="2.4.2.19" evidence="4"/>
<proteinExistence type="inferred from homology"/>